<protein>
    <recommendedName>
        <fullName evidence="13">Glycosyl transferase</fullName>
    </recommendedName>
</protein>
<dbReference type="EMBL" id="PDOC01000007">
    <property type="protein sequence ID" value="PIL44418.1"/>
    <property type="molecule type" value="Genomic_DNA"/>
</dbReference>
<reference evidence="11 12" key="1">
    <citation type="submission" date="2017-10" db="EMBL/GenBank/DDBJ databases">
        <title>Massilia psychrophilum sp. nov., a novel purple-pigmented bacterium isolated from Tianshan glacier, Xinjiang Municipality, China.</title>
        <authorList>
            <person name="Wang H."/>
        </authorList>
    </citation>
    <scope>NUCLEOTIDE SEQUENCE [LARGE SCALE GENOMIC DNA]</scope>
    <source>
        <strain evidence="11 12">JCM 30074</strain>
    </source>
</reference>
<dbReference type="GO" id="GO:0016020">
    <property type="term" value="C:membrane"/>
    <property type="evidence" value="ECO:0007669"/>
    <property type="project" value="UniProtKB-SubCell"/>
</dbReference>
<evidence type="ECO:0000256" key="2">
    <source>
        <dbReference type="ARBA" id="ARBA00022679"/>
    </source>
</evidence>
<dbReference type="Pfam" id="PF02709">
    <property type="entry name" value="Glyco_transf_7C"/>
    <property type="match status" value="1"/>
</dbReference>
<feature type="transmembrane region" description="Helical" evidence="7">
    <location>
        <begin position="380"/>
        <end position="397"/>
    </location>
</feature>
<dbReference type="PANTHER" id="PTHR37422">
    <property type="entry name" value="TEICHURONIC ACID BIOSYNTHESIS PROTEIN TUAE"/>
    <property type="match status" value="1"/>
</dbReference>
<dbReference type="Pfam" id="PF00535">
    <property type="entry name" value="Glycos_transf_2"/>
    <property type="match status" value="1"/>
</dbReference>
<dbReference type="InterPro" id="IPR027791">
    <property type="entry name" value="Galactosyl_T_C"/>
</dbReference>
<evidence type="ECO:0000259" key="10">
    <source>
        <dbReference type="Pfam" id="PF04932"/>
    </source>
</evidence>
<dbReference type="AlphaFoldDB" id="A0A2G8TFJ3"/>
<feature type="transmembrane region" description="Helical" evidence="7">
    <location>
        <begin position="130"/>
        <end position="149"/>
    </location>
</feature>
<dbReference type="InterPro" id="IPR051533">
    <property type="entry name" value="WaaL-like"/>
</dbReference>
<keyword evidence="2" id="KW-0808">Transferase</keyword>
<dbReference type="PANTHER" id="PTHR37422:SF13">
    <property type="entry name" value="LIPOPOLYSACCHARIDE BIOSYNTHESIS PROTEIN PA4999-RELATED"/>
    <property type="match status" value="1"/>
</dbReference>
<evidence type="ECO:0000313" key="12">
    <source>
        <dbReference type="Proteomes" id="UP000230390"/>
    </source>
</evidence>
<dbReference type="Proteomes" id="UP000230390">
    <property type="component" value="Unassembled WGS sequence"/>
</dbReference>
<evidence type="ECO:0000313" key="11">
    <source>
        <dbReference type="EMBL" id="PIL44418.1"/>
    </source>
</evidence>
<evidence type="ECO:0000256" key="6">
    <source>
        <dbReference type="SAM" id="MobiDB-lite"/>
    </source>
</evidence>
<proteinExistence type="predicted"/>
<dbReference type="InterPro" id="IPR007016">
    <property type="entry name" value="O-antigen_ligase-rel_domated"/>
</dbReference>
<feature type="domain" description="Glycosyltransferase 2-like" evidence="8">
    <location>
        <begin position="433"/>
        <end position="563"/>
    </location>
</feature>
<keyword evidence="4 7" id="KW-1133">Transmembrane helix</keyword>
<dbReference type="SUPFAM" id="SSF53448">
    <property type="entry name" value="Nucleotide-diphospho-sugar transferases"/>
    <property type="match status" value="1"/>
</dbReference>
<dbReference type="GO" id="GO:0016740">
    <property type="term" value="F:transferase activity"/>
    <property type="evidence" value="ECO:0007669"/>
    <property type="project" value="UniProtKB-KW"/>
</dbReference>
<feature type="transmembrane region" description="Helical" evidence="7">
    <location>
        <begin position="198"/>
        <end position="216"/>
    </location>
</feature>
<feature type="domain" description="Galactosyltransferase C-terminal" evidence="9">
    <location>
        <begin position="599"/>
        <end position="648"/>
    </location>
</feature>
<dbReference type="Pfam" id="PF04932">
    <property type="entry name" value="Wzy_C"/>
    <property type="match status" value="1"/>
</dbReference>
<dbReference type="OrthoDB" id="9795248at2"/>
<dbReference type="CDD" id="cd06420">
    <property type="entry name" value="GT2_Chondriotin_Pol_N"/>
    <property type="match status" value="1"/>
</dbReference>
<organism evidence="11 12">
    <name type="scientific">Massilia eurypsychrophila</name>
    <dbReference type="NCBI Taxonomy" id="1485217"/>
    <lineage>
        <taxon>Bacteria</taxon>
        <taxon>Pseudomonadati</taxon>
        <taxon>Pseudomonadota</taxon>
        <taxon>Betaproteobacteria</taxon>
        <taxon>Burkholderiales</taxon>
        <taxon>Oxalobacteraceae</taxon>
        <taxon>Telluria group</taxon>
        <taxon>Massilia</taxon>
    </lineage>
</organism>
<gene>
    <name evidence="11" type="ORF">CR105_13205</name>
</gene>
<evidence type="ECO:0008006" key="13">
    <source>
        <dbReference type="Google" id="ProtNLM"/>
    </source>
</evidence>
<feature type="region of interest" description="Disordered" evidence="6">
    <location>
        <begin position="671"/>
        <end position="698"/>
    </location>
</feature>
<dbReference type="InterPro" id="IPR029044">
    <property type="entry name" value="Nucleotide-diphossugar_trans"/>
</dbReference>
<feature type="transmembrane region" description="Helical" evidence="7">
    <location>
        <begin position="244"/>
        <end position="263"/>
    </location>
</feature>
<evidence type="ECO:0000256" key="1">
    <source>
        <dbReference type="ARBA" id="ARBA00004141"/>
    </source>
</evidence>
<feature type="domain" description="O-antigen ligase-related" evidence="10">
    <location>
        <begin position="207"/>
        <end position="359"/>
    </location>
</feature>
<dbReference type="InterPro" id="IPR001173">
    <property type="entry name" value="Glyco_trans_2-like"/>
</dbReference>
<keyword evidence="5 7" id="KW-0472">Membrane</keyword>
<sequence length="698" mass="76525">MYRDERHKTMKNATQPALTRTESTVRTLFLLALFSVSFSTALTNLFVGLAYIGFVFALFTSAPLRRVLRSPPGLLALALLALFIIGTSWSIAPREETLMALKKYSRLMILPIGIALSWRDPALSSRALRWFLAGAGVLAAACYLTRFGMMPTSSLGWWRVSQDANDAYVFRNHITIGILLGFATSACLLIASYAATPRARLAAIGAAVFFAVPIMILGQGRTGYVTLFLGLVTVLLLHRRATPLLKVAGIGAIALVFFGAYLASPNVKLRTDALIHDVTTGELRTPNGLRMSFMRVGIDVVTANPLLGVGTGSFAEAYAPTNRSVWPAGSPESEVRNQPHSEFLLVAVQLGLAGLVLYFAMLFTLGSAALGPRSFETDSLALLWVIYFVASSFNSLLWDTTEAHWFLLLGSCLYVGARRRRMAEGLGESDTISLIVTTYNRPDALEAVIEGCFAQTDRNFEIIIADDGSGEATRESVAHLAARSPVPLQHVWQPDVGFRLAMSRNGGIAAARGKYLVIIDGDCVPQRDFLAQHRKLAQRGYMVTGSRILVGPEFTQKALAGKIALYGLGLGEKFRLRAAGHINKVLQLLFSLPDIGRAKKRFSYRRIKGCNMAMWRADVETVNGFDASFSGWGYEDSDMVLRLFNAGVMRKDGAFATEVFHLWHNEAQRDQASSNRMTVQRRELDGTTQAAKGLREEE</sequence>
<feature type="transmembrane region" description="Helical" evidence="7">
    <location>
        <begin position="28"/>
        <end position="61"/>
    </location>
</feature>
<evidence type="ECO:0000259" key="9">
    <source>
        <dbReference type="Pfam" id="PF02709"/>
    </source>
</evidence>
<evidence type="ECO:0000256" key="4">
    <source>
        <dbReference type="ARBA" id="ARBA00022989"/>
    </source>
</evidence>
<evidence type="ECO:0000259" key="8">
    <source>
        <dbReference type="Pfam" id="PF00535"/>
    </source>
</evidence>
<comment type="caution">
    <text evidence="11">The sequence shown here is derived from an EMBL/GenBank/DDBJ whole genome shotgun (WGS) entry which is preliminary data.</text>
</comment>
<feature type="transmembrane region" description="Helical" evidence="7">
    <location>
        <begin position="169"/>
        <end position="191"/>
    </location>
</feature>
<keyword evidence="3 7" id="KW-0812">Transmembrane</keyword>
<feature type="transmembrane region" description="Helical" evidence="7">
    <location>
        <begin position="73"/>
        <end position="92"/>
    </location>
</feature>
<comment type="subcellular location">
    <subcellularLocation>
        <location evidence="1">Membrane</location>
        <topology evidence="1">Multi-pass membrane protein</topology>
    </subcellularLocation>
</comment>
<keyword evidence="12" id="KW-1185">Reference proteome</keyword>
<feature type="transmembrane region" description="Helical" evidence="7">
    <location>
        <begin position="343"/>
        <end position="368"/>
    </location>
</feature>
<evidence type="ECO:0000256" key="7">
    <source>
        <dbReference type="SAM" id="Phobius"/>
    </source>
</evidence>
<accession>A0A2G8TFJ3</accession>
<name>A0A2G8TFJ3_9BURK</name>
<evidence type="ECO:0000256" key="3">
    <source>
        <dbReference type="ARBA" id="ARBA00022692"/>
    </source>
</evidence>
<evidence type="ECO:0000256" key="5">
    <source>
        <dbReference type="ARBA" id="ARBA00023136"/>
    </source>
</evidence>
<dbReference type="Gene3D" id="3.90.550.10">
    <property type="entry name" value="Spore Coat Polysaccharide Biosynthesis Protein SpsA, Chain A"/>
    <property type="match status" value="1"/>
</dbReference>